<comment type="caution">
    <text evidence="2">The sequence shown here is derived from an EMBL/GenBank/DDBJ whole genome shotgun (WGS) entry which is preliminary data.</text>
</comment>
<feature type="transmembrane region" description="Helical" evidence="1">
    <location>
        <begin position="115"/>
        <end position="138"/>
    </location>
</feature>
<dbReference type="STRING" id="1817772.A2527_09205"/>
<dbReference type="AlphaFoldDB" id="A0A1F6G7D1"/>
<dbReference type="Proteomes" id="UP000178449">
    <property type="component" value="Unassembled WGS sequence"/>
</dbReference>
<dbReference type="EMBL" id="MFNE01000043">
    <property type="protein sequence ID" value="OGG94021.1"/>
    <property type="molecule type" value="Genomic_DNA"/>
</dbReference>
<gene>
    <name evidence="2" type="ORF">A2527_09205</name>
</gene>
<keyword evidence="1" id="KW-0472">Membrane</keyword>
<evidence type="ECO:0000313" key="2">
    <source>
        <dbReference type="EMBL" id="OGG94021.1"/>
    </source>
</evidence>
<feature type="transmembrane region" description="Helical" evidence="1">
    <location>
        <begin position="61"/>
        <end position="84"/>
    </location>
</feature>
<accession>A0A1F6G7D1</accession>
<protein>
    <submittedName>
        <fullName evidence="2">Uncharacterized protein</fullName>
    </submittedName>
</protein>
<reference evidence="2 3" key="1">
    <citation type="journal article" date="2016" name="Nat. Commun.">
        <title>Thousands of microbial genomes shed light on interconnected biogeochemical processes in an aquifer system.</title>
        <authorList>
            <person name="Anantharaman K."/>
            <person name="Brown C.T."/>
            <person name="Hug L.A."/>
            <person name="Sharon I."/>
            <person name="Castelle C.J."/>
            <person name="Probst A.J."/>
            <person name="Thomas B.C."/>
            <person name="Singh A."/>
            <person name="Wilkins M.J."/>
            <person name="Karaoz U."/>
            <person name="Brodie E.L."/>
            <person name="Williams K.H."/>
            <person name="Hubbard S.S."/>
            <person name="Banfield J.F."/>
        </authorList>
    </citation>
    <scope>NUCLEOTIDE SEQUENCE [LARGE SCALE GENOMIC DNA]</scope>
</reference>
<proteinExistence type="predicted"/>
<evidence type="ECO:0000313" key="3">
    <source>
        <dbReference type="Proteomes" id="UP000178449"/>
    </source>
</evidence>
<feature type="transmembrane region" description="Helical" evidence="1">
    <location>
        <begin position="12"/>
        <end position="30"/>
    </location>
</feature>
<organism evidence="2 3">
    <name type="scientific">Candidatus Lambdaproteobacteria bacterium RIFOXYD2_FULL_50_16</name>
    <dbReference type="NCBI Taxonomy" id="1817772"/>
    <lineage>
        <taxon>Bacteria</taxon>
        <taxon>Pseudomonadati</taxon>
        <taxon>Pseudomonadota</taxon>
        <taxon>Candidatus Lambdaproteobacteria</taxon>
    </lineage>
</organism>
<sequence length="146" mass="16827">MNKSAFIFWTSWLKILAYLLVGMGLFFGLFHQTDWFGRLLVEPMGQPFWGDQPPKGEVLRFIGFLYAVLGATLIGWGLMIVFLVRHALTQRKAWAWKALCWGGCFWYALDTGWSLFYGVWANVALNSLLLLAVWLPLLKLRPHCQD</sequence>
<evidence type="ECO:0000256" key="1">
    <source>
        <dbReference type="SAM" id="Phobius"/>
    </source>
</evidence>
<keyword evidence="1" id="KW-1133">Transmembrane helix</keyword>
<name>A0A1F6G7D1_9PROT</name>
<keyword evidence="1" id="KW-0812">Transmembrane</keyword>